<protein>
    <recommendedName>
        <fullName evidence="3">PE-PGRS family protein</fullName>
    </recommendedName>
</protein>
<sequence>MQQLAALRPLVTAGAAAVGASVIALTPAISNDLAADLQHSAAALQQRAVELTDYVANPIQTWIDTFEAAGINLQSLVAQFQQHPFPVPQQLAANFLQYGVQYVKPFTTVTSSAVSYYLGTGTGDFVPTLQTAAAAAAAGNISTAVTDVYDAVYGSPIISFGEPLETIPQILNPITQNLANTSDYLTTTALTNVGLVATITLPVLLKQTLGTSLQNVYNSFAAGDPAGGLINAVDIPGELTNAFLNGKLAANGTYGGGLLSDGASGIFKTIGITTAQGLAEKIVAPNAQNIMTGGSLSYALGYLLNLVTNGSPNTLPVIPGFPTPQTIVDNLVNLLQYLFANPGAAAAATSPAAGSIVGAFNPADVLNGGSAMASLAAELPGLSADVGNIAGHLGADLASVLPGMILSVLHF</sequence>
<organism evidence="1 2">
    <name type="scientific">Mycobacterium malmoense</name>
    <dbReference type="NCBI Taxonomy" id="1780"/>
    <lineage>
        <taxon>Bacteria</taxon>
        <taxon>Bacillati</taxon>
        <taxon>Actinomycetota</taxon>
        <taxon>Actinomycetes</taxon>
        <taxon>Mycobacteriales</taxon>
        <taxon>Mycobacteriaceae</taxon>
        <taxon>Mycobacterium</taxon>
    </lineage>
</organism>
<dbReference type="EMBL" id="MVHV01000054">
    <property type="protein sequence ID" value="ORA76923.1"/>
    <property type="molecule type" value="Genomic_DNA"/>
</dbReference>
<keyword evidence="2" id="KW-1185">Reference proteome</keyword>
<reference evidence="1 2" key="1">
    <citation type="submission" date="2017-02" db="EMBL/GenBank/DDBJ databases">
        <title>The new phylogeny of genus Mycobacterium.</title>
        <authorList>
            <person name="Tortoli E."/>
            <person name="Trovato A."/>
            <person name="Cirillo D.M."/>
        </authorList>
    </citation>
    <scope>NUCLEOTIDE SEQUENCE [LARGE SCALE GENOMIC DNA]</scope>
    <source>
        <strain evidence="1 2">IP1130001</strain>
    </source>
</reference>
<gene>
    <name evidence="1" type="ORF">BST29_24280</name>
</gene>
<comment type="caution">
    <text evidence="1">The sequence shown here is derived from an EMBL/GenBank/DDBJ whole genome shotgun (WGS) entry which is preliminary data.</text>
</comment>
<proteinExistence type="predicted"/>
<evidence type="ECO:0000313" key="1">
    <source>
        <dbReference type="EMBL" id="ORA76923.1"/>
    </source>
</evidence>
<evidence type="ECO:0000313" key="2">
    <source>
        <dbReference type="Proteomes" id="UP000243140"/>
    </source>
</evidence>
<dbReference type="RefSeq" id="WP_083013027.1">
    <property type="nucleotide sequence ID" value="NZ_CP060015.1"/>
</dbReference>
<accession>A0ABX3SM86</accession>
<name>A0ABX3SM86_MYCMA</name>
<dbReference type="Proteomes" id="UP000243140">
    <property type="component" value="Unassembled WGS sequence"/>
</dbReference>
<evidence type="ECO:0008006" key="3">
    <source>
        <dbReference type="Google" id="ProtNLM"/>
    </source>
</evidence>